<sequence>MSPADRGAPGLGAVLEQTTLAAHHAAFEYADRRCAPDLATARADTWRLVHLLGALSDLSTGLAAYTGDCLHGHGLRSDDHVDPSQHLAHACRGWADLRHALDDAQQACREAYTSLSHLSTGPVPTSPGK</sequence>
<keyword evidence="2" id="KW-1185">Reference proteome</keyword>
<comment type="caution">
    <text evidence="1">The sequence shown here is derived from an EMBL/GenBank/DDBJ whole genome shotgun (WGS) entry which is preliminary data.</text>
</comment>
<organism evidence="1 2">
    <name type="scientific">Lentzea flava</name>
    <dbReference type="NCBI Taxonomy" id="103732"/>
    <lineage>
        <taxon>Bacteria</taxon>
        <taxon>Bacillati</taxon>
        <taxon>Actinomycetota</taxon>
        <taxon>Actinomycetes</taxon>
        <taxon>Pseudonocardiales</taxon>
        <taxon>Pseudonocardiaceae</taxon>
        <taxon>Lentzea</taxon>
    </lineage>
</organism>
<evidence type="ECO:0008006" key="3">
    <source>
        <dbReference type="Google" id="ProtNLM"/>
    </source>
</evidence>
<gene>
    <name evidence="1" type="ORF">GCM10010178_14390</name>
</gene>
<evidence type="ECO:0000313" key="2">
    <source>
        <dbReference type="Proteomes" id="UP000649573"/>
    </source>
</evidence>
<protein>
    <recommendedName>
        <fullName evidence="3">Excreted virulence factor EspC, type VII ESX diderm</fullName>
    </recommendedName>
</protein>
<name>A0ABQ2UD06_9PSEU</name>
<evidence type="ECO:0000313" key="1">
    <source>
        <dbReference type="EMBL" id="GGU23379.1"/>
    </source>
</evidence>
<accession>A0ABQ2UD06</accession>
<dbReference type="Proteomes" id="UP000649573">
    <property type="component" value="Unassembled WGS sequence"/>
</dbReference>
<reference evidence="2" key="1">
    <citation type="journal article" date="2019" name="Int. J. Syst. Evol. Microbiol.">
        <title>The Global Catalogue of Microorganisms (GCM) 10K type strain sequencing project: providing services to taxonomists for standard genome sequencing and annotation.</title>
        <authorList>
            <consortium name="The Broad Institute Genomics Platform"/>
            <consortium name="The Broad Institute Genome Sequencing Center for Infectious Disease"/>
            <person name="Wu L."/>
            <person name="Ma J."/>
        </authorList>
    </citation>
    <scope>NUCLEOTIDE SEQUENCE [LARGE SCALE GENOMIC DNA]</scope>
    <source>
        <strain evidence="2">JCM 3296</strain>
    </source>
</reference>
<dbReference type="EMBL" id="BMRE01000003">
    <property type="protein sequence ID" value="GGU23379.1"/>
    <property type="molecule type" value="Genomic_DNA"/>
</dbReference>
<proteinExistence type="predicted"/>
<dbReference type="RefSeq" id="WP_189252785.1">
    <property type="nucleotide sequence ID" value="NZ_BMRE01000003.1"/>
</dbReference>